<sequence length="120" mass="13378">MANKIVPTIKIRNYLFVPIQIELDDTTMDKLQSQILSEIYEDDSISAIILDVSMVDIIDSYISFSLSEIASMARLMGCHTAICGLQPQVALTLSQMGITLKNVILTRSLEDAIDTLRELQ</sequence>
<dbReference type="PANTHER" id="PTHR33745:SF1">
    <property type="entry name" value="RSBT ANTAGONIST PROTEIN RSBS"/>
    <property type="match status" value="1"/>
</dbReference>
<dbReference type="SUPFAM" id="SSF52091">
    <property type="entry name" value="SpoIIaa-like"/>
    <property type="match status" value="1"/>
</dbReference>
<evidence type="ECO:0000313" key="2">
    <source>
        <dbReference type="EMBL" id="SHF59308.1"/>
    </source>
</evidence>
<keyword evidence="3" id="KW-1185">Reference proteome</keyword>
<proteinExistence type="predicted"/>
<organism evidence="2 3">
    <name type="scientific">Caldanaerobius fijiensis DSM 17918</name>
    <dbReference type="NCBI Taxonomy" id="1121256"/>
    <lineage>
        <taxon>Bacteria</taxon>
        <taxon>Bacillati</taxon>
        <taxon>Bacillota</taxon>
        <taxon>Clostridia</taxon>
        <taxon>Thermoanaerobacterales</taxon>
        <taxon>Thermoanaerobacteraceae</taxon>
        <taxon>Caldanaerobius</taxon>
    </lineage>
</organism>
<dbReference type="EMBL" id="FQVH01000031">
    <property type="protein sequence ID" value="SHF59308.1"/>
    <property type="molecule type" value="Genomic_DNA"/>
</dbReference>
<evidence type="ECO:0000259" key="1">
    <source>
        <dbReference type="PROSITE" id="PS50801"/>
    </source>
</evidence>
<gene>
    <name evidence="2" type="ORF">SAMN02746089_02215</name>
</gene>
<reference evidence="2 3" key="1">
    <citation type="submission" date="2016-11" db="EMBL/GenBank/DDBJ databases">
        <authorList>
            <person name="Jaros S."/>
            <person name="Januszkiewicz K."/>
            <person name="Wedrychowicz H."/>
        </authorList>
    </citation>
    <scope>NUCLEOTIDE SEQUENCE [LARGE SCALE GENOMIC DNA]</scope>
    <source>
        <strain evidence="2 3">DSM 17918</strain>
    </source>
</reference>
<evidence type="ECO:0000313" key="3">
    <source>
        <dbReference type="Proteomes" id="UP000184088"/>
    </source>
</evidence>
<dbReference type="RefSeq" id="WP_073345306.1">
    <property type="nucleotide sequence ID" value="NZ_FQVH01000031.1"/>
</dbReference>
<dbReference type="OrthoDB" id="9797171at2"/>
<dbReference type="PANTHER" id="PTHR33745">
    <property type="entry name" value="RSBT ANTAGONIST PROTEIN RSBS-RELATED"/>
    <property type="match status" value="1"/>
</dbReference>
<dbReference type="InterPro" id="IPR002645">
    <property type="entry name" value="STAS_dom"/>
</dbReference>
<dbReference type="Proteomes" id="UP000184088">
    <property type="component" value="Unassembled WGS sequence"/>
</dbReference>
<name>A0A1M5CX32_9THEO</name>
<dbReference type="AlphaFoldDB" id="A0A1M5CX32"/>
<accession>A0A1M5CX32</accession>
<feature type="domain" description="STAS" evidence="1">
    <location>
        <begin position="13"/>
        <end position="116"/>
    </location>
</feature>
<dbReference type="CDD" id="cd07041">
    <property type="entry name" value="STAS_RsbR_RsbS_like"/>
    <property type="match status" value="1"/>
</dbReference>
<dbReference type="InterPro" id="IPR051932">
    <property type="entry name" value="Bact_StressResp_Reg"/>
</dbReference>
<dbReference type="Gene3D" id="3.30.750.24">
    <property type="entry name" value="STAS domain"/>
    <property type="match status" value="1"/>
</dbReference>
<dbReference type="PROSITE" id="PS50801">
    <property type="entry name" value="STAS"/>
    <property type="match status" value="1"/>
</dbReference>
<dbReference type="STRING" id="1121256.SAMN02746089_02215"/>
<dbReference type="InterPro" id="IPR036513">
    <property type="entry name" value="STAS_dom_sf"/>
</dbReference>
<protein>
    <submittedName>
        <fullName evidence="2">RsbT antagonist protein RsbS</fullName>
    </submittedName>
</protein>
<dbReference type="Pfam" id="PF01740">
    <property type="entry name" value="STAS"/>
    <property type="match status" value="1"/>
</dbReference>